<evidence type="ECO:0000256" key="9">
    <source>
        <dbReference type="HAMAP-Rule" id="MF_00060"/>
    </source>
</evidence>
<evidence type="ECO:0000256" key="4">
    <source>
        <dbReference type="ARBA" id="ARBA00011062"/>
    </source>
</evidence>
<dbReference type="AlphaFoldDB" id="A0A1W1I1P5"/>
<gene>
    <name evidence="9 11" type="primary">surE</name>
    <name evidence="11" type="ORF">NSJP_0743</name>
</gene>
<feature type="binding site" evidence="9">
    <location>
        <position position="123"/>
    </location>
    <ligand>
        <name>a divalent metal cation</name>
        <dbReference type="ChEBI" id="CHEBI:60240"/>
    </ligand>
</feature>
<evidence type="ECO:0000313" key="11">
    <source>
        <dbReference type="EMBL" id="SLM46915.1"/>
    </source>
</evidence>
<dbReference type="PANTHER" id="PTHR30457:SF12">
    <property type="entry name" value="5'_3'-NUCLEOTIDASE SURE"/>
    <property type="match status" value="1"/>
</dbReference>
<comment type="subcellular location">
    <subcellularLocation>
        <location evidence="3 9">Cytoplasm</location>
    </subcellularLocation>
</comment>
<keyword evidence="12" id="KW-1185">Reference proteome</keyword>
<name>A0A1W1I1P5_9BACT</name>
<dbReference type="EC" id="3.1.3.5" evidence="9"/>
<keyword evidence="6 9" id="KW-0479">Metal-binding</keyword>
<dbReference type="GO" id="GO:0046872">
    <property type="term" value="F:metal ion binding"/>
    <property type="evidence" value="ECO:0007669"/>
    <property type="project" value="UniProtKB-UniRule"/>
</dbReference>
<dbReference type="GO" id="GO:0008254">
    <property type="term" value="F:3'-nucleotidase activity"/>
    <property type="evidence" value="ECO:0007669"/>
    <property type="project" value="TreeGrafter"/>
</dbReference>
<dbReference type="FunFam" id="3.40.1210.10:FF:000001">
    <property type="entry name" value="5'/3'-nucleotidase SurE"/>
    <property type="match status" value="1"/>
</dbReference>
<sequence length="296" mass="32785">MYTRRSLRLAPDIRTSVRLSCRCAAFFVPDVHMRILVTNDDGMASAGLTALAEALGKLGDVWVVAPDRERTAVGHAVTLHKPLRIHRQAKRAFAINGTPVDCVNLAIQNILPGLPQLLVSGINKGVNLGDDVLYSGTVSAAVEGTILGIPSIAVSQEGRDTFRFSAGAHHAMRIARLVLEQGLPEETLLNVNIPDRPLARTTGVRVTCLSRRRFDDPIIEKVDPHGRTYYWIAGTRVSWSRNKDSDHEAIAEGAVSMTPIRLDSTHYDAMDRFRAWESLLKHSNRRTRSPRMKRKA</sequence>
<dbReference type="NCBIfam" id="TIGR00087">
    <property type="entry name" value="surE"/>
    <property type="match status" value="1"/>
</dbReference>
<evidence type="ECO:0000256" key="7">
    <source>
        <dbReference type="ARBA" id="ARBA00022741"/>
    </source>
</evidence>
<dbReference type="PANTHER" id="PTHR30457">
    <property type="entry name" value="5'-NUCLEOTIDASE SURE"/>
    <property type="match status" value="1"/>
</dbReference>
<feature type="binding site" evidence="9">
    <location>
        <position position="40"/>
    </location>
    <ligand>
        <name>a divalent metal cation</name>
        <dbReference type="ChEBI" id="CHEBI:60240"/>
    </ligand>
</feature>
<keyword evidence="5 9" id="KW-0963">Cytoplasm</keyword>
<dbReference type="Pfam" id="PF01975">
    <property type="entry name" value="SurE"/>
    <property type="match status" value="1"/>
</dbReference>
<dbReference type="KEGG" id="nja:NSJP_0743"/>
<dbReference type="InterPro" id="IPR002828">
    <property type="entry name" value="SurE-like_Pase/nucleotidase"/>
</dbReference>
<comment type="function">
    <text evidence="9">Nucleotidase that shows phosphatase activity on nucleoside 5'-monophosphates.</text>
</comment>
<evidence type="ECO:0000256" key="1">
    <source>
        <dbReference type="ARBA" id="ARBA00000815"/>
    </source>
</evidence>
<dbReference type="HAMAP" id="MF_00060">
    <property type="entry name" value="SurE"/>
    <property type="match status" value="1"/>
</dbReference>
<dbReference type="InterPro" id="IPR036523">
    <property type="entry name" value="SurE-like_sf"/>
</dbReference>
<comment type="similarity">
    <text evidence="4 9">Belongs to the SurE nucleotidase family.</text>
</comment>
<evidence type="ECO:0000313" key="12">
    <source>
        <dbReference type="Proteomes" id="UP000192042"/>
    </source>
</evidence>
<accession>A0A1W1I1P5</accession>
<evidence type="ECO:0000256" key="8">
    <source>
        <dbReference type="ARBA" id="ARBA00022801"/>
    </source>
</evidence>
<keyword evidence="8 9" id="KW-0378">Hydrolase</keyword>
<reference evidence="11 12" key="1">
    <citation type="submission" date="2017-03" db="EMBL/GenBank/DDBJ databases">
        <authorList>
            <person name="Afonso C.L."/>
            <person name="Miller P.J."/>
            <person name="Scott M.A."/>
            <person name="Spackman E."/>
            <person name="Goraichik I."/>
            <person name="Dimitrov K.M."/>
            <person name="Suarez D.L."/>
            <person name="Swayne D.E."/>
        </authorList>
    </citation>
    <scope>NUCLEOTIDE SEQUENCE [LARGE SCALE GENOMIC DNA]</scope>
    <source>
        <strain evidence="11">Genome sequencing of Nitrospira japonica strain NJ11</strain>
    </source>
</reference>
<comment type="cofactor">
    <cofactor evidence="2">
        <name>Mg(2+)</name>
        <dbReference type="ChEBI" id="CHEBI:18420"/>
    </cofactor>
</comment>
<feature type="domain" description="Survival protein SurE-like phosphatase/nucleotidase" evidence="10">
    <location>
        <begin position="35"/>
        <end position="215"/>
    </location>
</feature>
<organism evidence="11 12">
    <name type="scientific">Nitrospira japonica</name>
    <dbReference type="NCBI Taxonomy" id="1325564"/>
    <lineage>
        <taxon>Bacteria</taxon>
        <taxon>Pseudomonadati</taxon>
        <taxon>Nitrospirota</taxon>
        <taxon>Nitrospiria</taxon>
        <taxon>Nitrospirales</taxon>
        <taxon>Nitrospiraceae</taxon>
        <taxon>Nitrospira</taxon>
    </lineage>
</organism>
<evidence type="ECO:0000256" key="2">
    <source>
        <dbReference type="ARBA" id="ARBA00001946"/>
    </source>
</evidence>
<evidence type="ECO:0000256" key="5">
    <source>
        <dbReference type="ARBA" id="ARBA00022490"/>
    </source>
</evidence>
<comment type="caution">
    <text evidence="9">Lacks conserved residue(s) required for the propagation of feature annotation.</text>
</comment>
<dbReference type="GO" id="GO:0000166">
    <property type="term" value="F:nucleotide binding"/>
    <property type="evidence" value="ECO:0007669"/>
    <property type="project" value="UniProtKB-KW"/>
</dbReference>
<comment type="cofactor">
    <cofactor evidence="9">
        <name>a divalent metal cation</name>
        <dbReference type="ChEBI" id="CHEBI:60240"/>
    </cofactor>
    <text evidence="9">Binds 1 divalent metal cation per subunit.</text>
</comment>
<proteinExistence type="inferred from homology"/>
<evidence type="ECO:0000259" key="10">
    <source>
        <dbReference type="Pfam" id="PF01975"/>
    </source>
</evidence>
<dbReference type="NCBIfam" id="NF001490">
    <property type="entry name" value="PRK00346.1-4"/>
    <property type="match status" value="1"/>
</dbReference>
<dbReference type="SUPFAM" id="SSF64167">
    <property type="entry name" value="SurE-like"/>
    <property type="match status" value="1"/>
</dbReference>
<dbReference type="GO" id="GO:0004309">
    <property type="term" value="F:exopolyphosphatase activity"/>
    <property type="evidence" value="ECO:0007669"/>
    <property type="project" value="TreeGrafter"/>
</dbReference>
<feature type="binding site" evidence="9">
    <location>
        <position position="41"/>
    </location>
    <ligand>
        <name>a divalent metal cation</name>
        <dbReference type="ChEBI" id="CHEBI:60240"/>
    </ligand>
</feature>
<protein>
    <recommendedName>
        <fullName evidence="9">5'-nucleotidase SurE</fullName>
        <ecNumber evidence="9">3.1.3.5</ecNumber>
    </recommendedName>
    <alternativeName>
        <fullName evidence="9">Nucleoside 5'-monophosphate phosphohydrolase</fullName>
    </alternativeName>
</protein>
<evidence type="ECO:0000256" key="3">
    <source>
        <dbReference type="ARBA" id="ARBA00004496"/>
    </source>
</evidence>
<dbReference type="EMBL" id="LT828648">
    <property type="protein sequence ID" value="SLM46915.1"/>
    <property type="molecule type" value="Genomic_DNA"/>
</dbReference>
<dbReference type="GO" id="GO:0005737">
    <property type="term" value="C:cytoplasm"/>
    <property type="evidence" value="ECO:0007669"/>
    <property type="project" value="UniProtKB-SubCell"/>
</dbReference>
<evidence type="ECO:0000256" key="6">
    <source>
        <dbReference type="ARBA" id="ARBA00022723"/>
    </source>
</evidence>
<comment type="catalytic activity">
    <reaction evidence="1 9">
        <text>a ribonucleoside 5'-phosphate + H2O = a ribonucleoside + phosphate</text>
        <dbReference type="Rhea" id="RHEA:12484"/>
        <dbReference type="ChEBI" id="CHEBI:15377"/>
        <dbReference type="ChEBI" id="CHEBI:18254"/>
        <dbReference type="ChEBI" id="CHEBI:43474"/>
        <dbReference type="ChEBI" id="CHEBI:58043"/>
        <dbReference type="EC" id="3.1.3.5"/>
    </reaction>
</comment>
<dbReference type="Gene3D" id="3.40.1210.10">
    <property type="entry name" value="Survival protein SurE-like phosphatase/nucleotidase"/>
    <property type="match status" value="1"/>
</dbReference>
<dbReference type="GO" id="GO:0008253">
    <property type="term" value="F:5'-nucleotidase activity"/>
    <property type="evidence" value="ECO:0007669"/>
    <property type="project" value="UniProtKB-UniRule"/>
</dbReference>
<dbReference type="STRING" id="1325564.NSJP_0743"/>
<keyword evidence="7 9" id="KW-0547">Nucleotide-binding</keyword>
<dbReference type="Proteomes" id="UP000192042">
    <property type="component" value="Chromosome I"/>
</dbReference>
<dbReference type="InterPro" id="IPR030048">
    <property type="entry name" value="SurE"/>
</dbReference>